<keyword evidence="2" id="KW-0614">Plasmid</keyword>
<organism evidence="2 3">
    <name type="scientific">Herpetosiphon aurantiacus (strain ATCC 23779 / DSM 785 / 114-95)</name>
    <dbReference type="NCBI Taxonomy" id="316274"/>
    <lineage>
        <taxon>Bacteria</taxon>
        <taxon>Bacillati</taxon>
        <taxon>Chloroflexota</taxon>
        <taxon>Chloroflexia</taxon>
        <taxon>Herpetosiphonales</taxon>
        <taxon>Herpetosiphonaceae</taxon>
        <taxon>Herpetosiphon</taxon>
    </lineage>
</organism>
<keyword evidence="3" id="KW-1185">Reference proteome</keyword>
<evidence type="ECO:0000313" key="2">
    <source>
        <dbReference type="EMBL" id="ABX07791.1"/>
    </source>
</evidence>
<dbReference type="PANTHER" id="PTHR23150">
    <property type="entry name" value="SULFATASE MODIFYING FACTOR 1, 2"/>
    <property type="match status" value="1"/>
</dbReference>
<dbReference type="Gene3D" id="3.40.50.300">
    <property type="entry name" value="P-loop containing nucleotide triphosphate hydrolases"/>
    <property type="match status" value="1"/>
</dbReference>
<dbReference type="AlphaFoldDB" id="A9B8X7"/>
<dbReference type="GO" id="GO:0120147">
    <property type="term" value="F:formylglycine-generating oxidase activity"/>
    <property type="evidence" value="ECO:0007669"/>
    <property type="project" value="TreeGrafter"/>
</dbReference>
<dbReference type="Pfam" id="PF05729">
    <property type="entry name" value="NACHT"/>
    <property type="match status" value="1"/>
</dbReference>
<dbReference type="Proteomes" id="UP000000787">
    <property type="component" value="Plasmid pHAU01"/>
</dbReference>
<dbReference type="Gene3D" id="3.90.1580.10">
    <property type="entry name" value="paralog of FGE (formylglycine-generating enzyme)"/>
    <property type="match status" value="1"/>
</dbReference>
<dbReference type="BioCyc" id="HAUR316274:GHYA-5225-MONOMER"/>
<dbReference type="InParanoid" id="A9B8X7"/>
<evidence type="ECO:0000313" key="3">
    <source>
        <dbReference type="Proteomes" id="UP000000787"/>
    </source>
</evidence>
<dbReference type="InterPro" id="IPR016187">
    <property type="entry name" value="CTDL_fold"/>
</dbReference>
<dbReference type="KEGG" id="hau:Haur_5163"/>
<dbReference type="InterPro" id="IPR005532">
    <property type="entry name" value="SUMF_dom"/>
</dbReference>
<dbReference type="EMBL" id="CP000876">
    <property type="protein sequence ID" value="ABX07791.1"/>
    <property type="molecule type" value="Genomic_DNA"/>
</dbReference>
<dbReference type="PANTHER" id="PTHR23150:SF19">
    <property type="entry name" value="FORMYLGLYCINE-GENERATING ENZYME"/>
    <property type="match status" value="1"/>
</dbReference>
<name>A9B8X7_HERA2</name>
<dbReference type="InterPro" id="IPR007111">
    <property type="entry name" value="NACHT_NTPase"/>
</dbReference>
<dbReference type="InterPro" id="IPR027417">
    <property type="entry name" value="P-loop_NTPase"/>
</dbReference>
<gene>
    <name evidence="2" type="ordered locus">Haur_5163</name>
</gene>
<proteinExistence type="predicted"/>
<reference evidence="2 3" key="1">
    <citation type="journal article" date="2011" name="Stand. Genomic Sci.">
        <title>Complete genome sequence of the filamentous gliding predatory bacterium Herpetosiphon aurantiacus type strain (114-95(T)).</title>
        <authorList>
            <person name="Kiss H."/>
            <person name="Nett M."/>
            <person name="Domin N."/>
            <person name="Martin K."/>
            <person name="Maresca J.A."/>
            <person name="Copeland A."/>
            <person name="Lapidus A."/>
            <person name="Lucas S."/>
            <person name="Berry K.W."/>
            <person name="Glavina Del Rio T."/>
            <person name="Dalin E."/>
            <person name="Tice H."/>
            <person name="Pitluck S."/>
            <person name="Richardson P."/>
            <person name="Bruce D."/>
            <person name="Goodwin L."/>
            <person name="Han C."/>
            <person name="Detter J.C."/>
            <person name="Schmutz J."/>
            <person name="Brettin T."/>
            <person name="Land M."/>
            <person name="Hauser L."/>
            <person name="Kyrpides N.C."/>
            <person name="Ivanova N."/>
            <person name="Goker M."/>
            <person name="Woyke T."/>
            <person name="Klenk H.P."/>
            <person name="Bryant D.A."/>
        </authorList>
    </citation>
    <scope>NUCLEOTIDE SEQUENCE [LARGE SCALE GENOMIC DNA]</scope>
    <source>
        <strain evidence="3">ATCC 23779 / DSM 785 / 114-95</strain>
        <plasmid evidence="2">pHAU01</plasmid>
    </source>
</reference>
<dbReference type="HOGENOM" id="CLU_004327_1_0_0"/>
<protein>
    <submittedName>
        <fullName evidence="2">Signal transduction protein with Nacht domain</fullName>
    </submittedName>
</protein>
<evidence type="ECO:0000259" key="1">
    <source>
        <dbReference type="PROSITE" id="PS50837"/>
    </source>
</evidence>
<dbReference type="SUPFAM" id="SSF52540">
    <property type="entry name" value="P-loop containing nucleoside triphosphate hydrolases"/>
    <property type="match status" value="1"/>
</dbReference>
<accession>A9B8X7</accession>
<dbReference type="SUPFAM" id="SSF56436">
    <property type="entry name" value="C-type lectin-like"/>
    <property type="match status" value="1"/>
</dbReference>
<feature type="domain" description="NACHT" evidence="1">
    <location>
        <begin position="148"/>
        <end position="303"/>
    </location>
</feature>
<geneLocation type="plasmid" evidence="2 3">
    <name>pHAU01</name>
</geneLocation>
<dbReference type="PROSITE" id="PS50837">
    <property type="entry name" value="NACHT"/>
    <property type="match status" value="1"/>
</dbReference>
<dbReference type="InterPro" id="IPR051043">
    <property type="entry name" value="Sulfatase_Mod_Factor_Kinase"/>
</dbReference>
<sequence length="969" mass="110625">MPDTTIGSVNTNYSMIDGPVVGINLGTIIYGRAPEEGERQSLVRYLEQLSNSHRKIRVIGLGPSRLESGIDLASVYIMLAVQKRYRIVRKLTSFEIIDYQRQKLRIPHELKPDRCLPDQAIIKIGKHQRYGWLMFRAELATETIAQYQYLILCGAPGSGKSTFAKHLVWALAQRGLDQINHQTHLRGWTDKRQLLPIFMPLRQLAGALAGNDLGLHAEPKIGLLLDALCDYLQTHYGLDEPRTLLTAGLNQRHKVLFVFDGLDEVPVEANEHSLDRASLLRFLRIFADHQPNARMLITCRSRAWTSEYRMITQWPMHELAHLTGGQITHFVHYWFPQLVLSGVIGHDEAQRYSTELLKALQHPKRQKLRLMAENPLLLSMMIFVLAENGVLPRDRHSLYEQVLGQLLGQWDAKREGDNLGQAIGDERITSQELRNRVLDRLCYHAHMQALSVDGRGRIHGRELRLELMDYFNRVKVADPYRAAERCIAYIDQRSGLLHPEDAGMVYAFAHLTLQEHSAGRHLLFYESIGQILALRHDDRWREPIFLGVGCLTSESLGSSKISELLTALIDRYDYGSDTCKPSHVWYRDVVLAAELGFDRDWGLLSGTGIDVRRIKREIRLGVVQMLHDRQHAQSALEYFYGAAMKPTPLLVKERQHAAELLAGLGDPRYPIDGTQWQQETTHLSQQFGREGTHYWRYMPAGQYQRGDAGTDIAETIEKHLGDFDPAGMNHRGQGDTQIGDVGVVPHPYWIGQFMVTVEQYQAFIQAGGYHTDRWWSTHGKAWKTMIACSEPWWWEQQTLQQYINQPIYGVSWYEAVAYCNWLNHYLQPMLPVGYRVCVPSETEWMSAAYNDEHGQFHNYSWGNQPLTPEHAVYDWVEERRPAPVGLSRMGDAPCGAADMTGNLWEWTATLDGKQDEHIDESAVNDACLITLRGGSCYDNVTTILFAANDTSLPINVSYNRGFRCVIARR</sequence>
<dbReference type="InterPro" id="IPR042095">
    <property type="entry name" value="SUMF_sf"/>
</dbReference>
<dbReference type="Pfam" id="PF03781">
    <property type="entry name" value="FGE-sulfatase"/>
    <property type="match status" value="1"/>
</dbReference>